<gene>
    <name evidence="3" type="ORF">BDV24DRAFT_132333</name>
</gene>
<accession>A0A5N6YA82</accession>
<feature type="chain" id="PRO_5024854422" description="Integral membrane protein" evidence="2">
    <location>
        <begin position="20"/>
        <end position="567"/>
    </location>
</feature>
<keyword evidence="2" id="KW-0732">Signal</keyword>
<dbReference type="OrthoDB" id="10446851at2759"/>
<keyword evidence="1" id="KW-0472">Membrane</keyword>
<feature type="transmembrane region" description="Helical" evidence="1">
    <location>
        <begin position="364"/>
        <end position="381"/>
    </location>
</feature>
<organism evidence="3">
    <name type="scientific">Aspergillus arachidicola</name>
    <dbReference type="NCBI Taxonomy" id="656916"/>
    <lineage>
        <taxon>Eukaryota</taxon>
        <taxon>Fungi</taxon>
        <taxon>Dikarya</taxon>
        <taxon>Ascomycota</taxon>
        <taxon>Pezizomycotina</taxon>
        <taxon>Eurotiomycetes</taxon>
        <taxon>Eurotiomycetidae</taxon>
        <taxon>Eurotiales</taxon>
        <taxon>Aspergillaceae</taxon>
        <taxon>Aspergillus</taxon>
        <taxon>Aspergillus subgen. Circumdati</taxon>
    </lineage>
</organism>
<feature type="transmembrane region" description="Helical" evidence="1">
    <location>
        <begin position="393"/>
        <end position="420"/>
    </location>
</feature>
<sequence length="567" mass="64842">MSLFTITTMFLSILRLLQSFQSRLLSPLSLWPRRPETLGCVLLTMSTMFIRFSPVETFDYADVSGYFGPGAFGAWVITCLAGFCPAEGRHLLRLIWKESYHIPHQIDSFTRLEYPRDDCKENYASRKGRYFENSQLEVVELNSGKMKCLRRFLEYTLQATMNEGDDPPTALREFLYGIQSNDREIRALQKENADNFLLQAKCAELVLDSLPMFSKRDSLKYPGFIQYGFDEDENRISEQSCEQLVESLASTFTWFEMSRTDFTQCLLRFRNGVQFWFYQTTQSEAEIGHKLDPNTWAAIIYPIVACWVCIAKRITSNIETWRPEDDAAACVAQFAIGVSSIALLGSRYRIIRANRSFRLRQRSWAWMIVFWHSCAVLLFRLRHISESSSSSSIAVSAFLIFAILLLRPIEIAIYMLLLAFEMVTPLQLGLSRTSHSFSKCFCPECLCLVCVKGNERRFREFTELIISLDTGWMQVWVTNFLPFIALIAGFGDAESYNRIIRIQWSTRLHLLIPGSSANISDLDQAAALATALALALVVPLGTLASCIRAHWVRHRSAHISPRLEGNC</sequence>
<dbReference type="AlphaFoldDB" id="A0A5N6YA82"/>
<evidence type="ECO:0000313" key="3">
    <source>
        <dbReference type="EMBL" id="KAE8341376.1"/>
    </source>
</evidence>
<dbReference type="EMBL" id="ML737141">
    <property type="protein sequence ID" value="KAE8341376.1"/>
    <property type="molecule type" value="Genomic_DNA"/>
</dbReference>
<feature type="transmembrane region" description="Helical" evidence="1">
    <location>
        <begin position="525"/>
        <end position="547"/>
    </location>
</feature>
<feature type="transmembrane region" description="Helical" evidence="1">
    <location>
        <begin position="327"/>
        <end position="344"/>
    </location>
</feature>
<name>A0A5N6YA82_9EURO</name>
<reference evidence="3" key="1">
    <citation type="submission" date="2019-04" db="EMBL/GenBank/DDBJ databases">
        <title>Friends and foes A comparative genomics study of 23 Aspergillus species from section Flavi.</title>
        <authorList>
            <consortium name="DOE Joint Genome Institute"/>
            <person name="Kjaerbolling I."/>
            <person name="Vesth T."/>
            <person name="Frisvad J.C."/>
            <person name="Nybo J.L."/>
            <person name="Theobald S."/>
            <person name="Kildgaard S."/>
            <person name="Isbrandt T."/>
            <person name="Kuo A."/>
            <person name="Sato A."/>
            <person name="Lyhne E.K."/>
            <person name="Kogle M.E."/>
            <person name="Wiebenga A."/>
            <person name="Kun R.S."/>
            <person name="Lubbers R.J."/>
            <person name="Makela M.R."/>
            <person name="Barry K."/>
            <person name="Chovatia M."/>
            <person name="Clum A."/>
            <person name="Daum C."/>
            <person name="Haridas S."/>
            <person name="He G."/>
            <person name="LaButti K."/>
            <person name="Lipzen A."/>
            <person name="Mondo S."/>
            <person name="Riley R."/>
            <person name="Salamov A."/>
            <person name="Simmons B.A."/>
            <person name="Magnuson J.K."/>
            <person name="Henrissat B."/>
            <person name="Mortensen U.H."/>
            <person name="Larsen T.O."/>
            <person name="Devries R.P."/>
            <person name="Grigoriev I.V."/>
            <person name="Machida M."/>
            <person name="Baker S.E."/>
            <person name="Andersen M.R."/>
        </authorList>
    </citation>
    <scope>NUCLEOTIDE SEQUENCE</scope>
    <source>
        <strain evidence="3">CBS 117612</strain>
    </source>
</reference>
<keyword evidence="1" id="KW-1133">Transmembrane helix</keyword>
<keyword evidence="1" id="KW-0812">Transmembrane</keyword>
<protein>
    <recommendedName>
        <fullName evidence="4">Integral membrane protein</fullName>
    </recommendedName>
</protein>
<evidence type="ECO:0000256" key="2">
    <source>
        <dbReference type="SAM" id="SignalP"/>
    </source>
</evidence>
<dbReference type="Proteomes" id="UP000325558">
    <property type="component" value="Unassembled WGS sequence"/>
</dbReference>
<evidence type="ECO:0008006" key="4">
    <source>
        <dbReference type="Google" id="ProtNLM"/>
    </source>
</evidence>
<evidence type="ECO:0000256" key="1">
    <source>
        <dbReference type="SAM" id="Phobius"/>
    </source>
</evidence>
<proteinExistence type="predicted"/>
<feature type="signal peptide" evidence="2">
    <location>
        <begin position="1"/>
        <end position="19"/>
    </location>
</feature>